<name>A0A142EK15_9BACT</name>
<organism evidence="2 3">
    <name type="scientific">Algoriphagus sanaruensis</name>
    <dbReference type="NCBI Taxonomy" id="1727163"/>
    <lineage>
        <taxon>Bacteria</taxon>
        <taxon>Pseudomonadati</taxon>
        <taxon>Bacteroidota</taxon>
        <taxon>Cytophagia</taxon>
        <taxon>Cytophagales</taxon>
        <taxon>Cyclobacteriaceae</taxon>
        <taxon>Algoriphagus</taxon>
    </lineage>
</organism>
<evidence type="ECO:0000259" key="1">
    <source>
        <dbReference type="Pfam" id="PF13649"/>
    </source>
</evidence>
<keyword evidence="2" id="KW-0808">Transferase</keyword>
<dbReference type="AlphaFoldDB" id="A0A142EK15"/>
<feature type="domain" description="Methyltransferase" evidence="1">
    <location>
        <begin position="62"/>
        <end position="155"/>
    </location>
</feature>
<protein>
    <submittedName>
        <fullName evidence="2">SAM-dependent methyltransferase</fullName>
    </submittedName>
</protein>
<dbReference type="STRING" id="1727163.AO498_03595"/>
<dbReference type="PATRIC" id="fig|1727163.4.peg.745"/>
<dbReference type="InterPro" id="IPR029063">
    <property type="entry name" value="SAM-dependent_MTases_sf"/>
</dbReference>
<sequence>MTDFSKRSEEKEIMDDLECSGPILEQTLKELRTINRWLGGNHVTTRGLNDLISKNPQKSYEIVDIGCGGGDMVRVMHHWAQRRGISANFTGIDANRNIIELAKVRQRNLPEVQWKVQNVFEPEFSTEKTDFVTCTLFTHHFTDQELVTLLQAIRKKARIGLVINDLHRHPLAYYSIRWLTKWFSKSPMVQHDACLSVLRSFSRTDWERILNLAGIHQYHIRWFWAFRWQVSIEFY</sequence>
<evidence type="ECO:0000313" key="2">
    <source>
        <dbReference type="EMBL" id="AMQ55470.1"/>
    </source>
</evidence>
<dbReference type="InterPro" id="IPR041698">
    <property type="entry name" value="Methyltransf_25"/>
</dbReference>
<dbReference type="Proteomes" id="UP000073816">
    <property type="component" value="Chromosome"/>
</dbReference>
<keyword evidence="3" id="KW-1185">Reference proteome</keyword>
<dbReference type="GO" id="GO:0032259">
    <property type="term" value="P:methylation"/>
    <property type="evidence" value="ECO:0007669"/>
    <property type="project" value="UniProtKB-KW"/>
</dbReference>
<reference evidence="2 3" key="2">
    <citation type="journal article" date="2016" name="Genome Announc.">
        <title>Complete Genome Sequence of Algoriphagus sp. Strain M8-2, Isolated from a Brackish Lake.</title>
        <authorList>
            <person name="Muraguchi Y."/>
            <person name="Kushimoto K."/>
            <person name="Ohtsubo Y."/>
            <person name="Suzuki T."/>
            <person name="Dohra H."/>
            <person name="Kimbara K."/>
            <person name="Shintani M."/>
        </authorList>
    </citation>
    <scope>NUCLEOTIDE SEQUENCE [LARGE SCALE GENOMIC DNA]</scope>
    <source>
        <strain evidence="2 3">M8-2</strain>
    </source>
</reference>
<dbReference type="Gene3D" id="3.40.50.150">
    <property type="entry name" value="Vaccinia Virus protein VP39"/>
    <property type="match status" value="1"/>
</dbReference>
<dbReference type="SUPFAM" id="SSF53335">
    <property type="entry name" value="S-adenosyl-L-methionine-dependent methyltransferases"/>
    <property type="match status" value="1"/>
</dbReference>
<dbReference type="KEGG" id="alm:AO498_03595"/>
<keyword evidence="2" id="KW-0489">Methyltransferase</keyword>
<dbReference type="CDD" id="cd02440">
    <property type="entry name" value="AdoMet_MTases"/>
    <property type="match status" value="1"/>
</dbReference>
<accession>A0A142EK15</accession>
<dbReference type="EMBL" id="CP012836">
    <property type="protein sequence ID" value="AMQ55470.1"/>
    <property type="molecule type" value="Genomic_DNA"/>
</dbReference>
<proteinExistence type="predicted"/>
<gene>
    <name evidence="2" type="ORF">AO498_03595</name>
</gene>
<dbReference type="Pfam" id="PF13649">
    <property type="entry name" value="Methyltransf_25"/>
    <property type="match status" value="1"/>
</dbReference>
<dbReference type="OrthoDB" id="9800454at2"/>
<dbReference type="GO" id="GO:0008168">
    <property type="term" value="F:methyltransferase activity"/>
    <property type="evidence" value="ECO:0007669"/>
    <property type="project" value="UniProtKB-KW"/>
</dbReference>
<reference evidence="3" key="1">
    <citation type="submission" date="2015-09" db="EMBL/GenBank/DDBJ databases">
        <title>Complete sequence of Algoriphagus sp. M8-2.</title>
        <authorList>
            <person name="Shintani M."/>
        </authorList>
    </citation>
    <scope>NUCLEOTIDE SEQUENCE [LARGE SCALE GENOMIC DNA]</scope>
    <source>
        <strain evidence="3">M8-2</strain>
    </source>
</reference>
<dbReference type="RefSeq" id="WP_067543847.1">
    <property type="nucleotide sequence ID" value="NZ_CP012836.1"/>
</dbReference>
<evidence type="ECO:0000313" key="3">
    <source>
        <dbReference type="Proteomes" id="UP000073816"/>
    </source>
</evidence>